<sequence length="477" mass="54492">MIVRTILFFSTALLTLPAMAFPQIVQTARERAEILHLIRKEKLDLILPDAMRDNDVDMWIHAARGGDPDPMQAHFGSISGYAIFTDRGGDRIERALFGGGGHPDFFDIYGSRNIAMAIEGYDYRTQDFAVYNELREFVAERDPEVIAVNTSDWLSIADGISHSQWDKLVRILGPEYASRIISAENIITDFRVRRVQREIVAFANALEIHRQILERALSNEVIEPGVTTLGEIGWWVREEFAKRGMDFDNEMGVSIPRVLYSHVSLPIDPPDVRWWIHHDDYVIQRGDFLTFDVSLQYLDYFSTDYKRNAYLLREGEETVPESIQYAYDQAIAARAIIREEIEIGKTAEKTLADIVAALEAADYIYTPFKDVGTEDYVRIQEALINEERSGFSIDLHSQGNNGGSLITVGPSVAPFRLDRSHLIIQENNFFSFEYMVHTNLPERPRFPVSINIEGNHIVTSRGVEYLHPPNERILLIH</sequence>
<organism evidence="2">
    <name type="scientific">marine metagenome</name>
    <dbReference type="NCBI Taxonomy" id="408172"/>
    <lineage>
        <taxon>unclassified sequences</taxon>
        <taxon>metagenomes</taxon>
        <taxon>ecological metagenomes</taxon>
    </lineage>
</organism>
<dbReference type="Gene3D" id="3.90.230.10">
    <property type="entry name" value="Creatinase/methionine aminopeptidase superfamily"/>
    <property type="match status" value="1"/>
</dbReference>
<dbReference type="AlphaFoldDB" id="A0A381RED9"/>
<gene>
    <name evidence="2" type="ORF">METZ01_LOCUS43019</name>
</gene>
<protein>
    <recommendedName>
        <fullName evidence="1">Peptidase M24 domain-containing protein</fullName>
    </recommendedName>
</protein>
<dbReference type="InterPro" id="IPR036005">
    <property type="entry name" value="Creatinase/aminopeptidase-like"/>
</dbReference>
<name>A0A381RED9_9ZZZZ</name>
<feature type="domain" description="Peptidase M24" evidence="1">
    <location>
        <begin position="203"/>
        <end position="459"/>
    </location>
</feature>
<reference evidence="2" key="1">
    <citation type="submission" date="2018-05" db="EMBL/GenBank/DDBJ databases">
        <authorList>
            <person name="Lanie J.A."/>
            <person name="Ng W.-L."/>
            <person name="Kazmierczak K.M."/>
            <person name="Andrzejewski T.M."/>
            <person name="Davidsen T.M."/>
            <person name="Wayne K.J."/>
            <person name="Tettelin H."/>
            <person name="Glass J.I."/>
            <person name="Rusch D."/>
            <person name="Podicherti R."/>
            <person name="Tsui H.-C.T."/>
            <person name="Winkler M.E."/>
        </authorList>
    </citation>
    <scope>NUCLEOTIDE SEQUENCE</scope>
</reference>
<evidence type="ECO:0000313" key="2">
    <source>
        <dbReference type="EMBL" id="SUZ90165.1"/>
    </source>
</evidence>
<accession>A0A381RED9</accession>
<dbReference type="EMBL" id="UINC01001872">
    <property type="protein sequence ID" value="SUZ90165.1"/>
    <property type="molecule type" value="Genomic_DNA"/>
</dbReference>
<proteinExistence type="predicted"/>
<dbReference type="Pfam" id="PF00557">
    <property type="entry name" value="Peptidase_M24"/>
    <property type="match status" value="1"/>
</dbReference>
<dbReference type="SUPFAM" id="SSF55920">
    <property type="entry name" value="Creatinase/aminopeptidase"/>
    <property type="match status" value="1"/>
</dbReference>
<evidence type="ECO:0000259" key="1">
    <source>
        <dbReference type="Pfam" id="PF00557"/>
    </source>
</evidence>
<dbReference type="InterPro" id="IPR000994">
    <property type="entry name" value="Pept_M24"/>
</dbReference>